<protein>
    <submittedName>
        <fullName evidence="1">Uncharacterized protein</fullName>
    </submittedName>
</protein>
<sequence>MEALVLETENGKTTIDMVNGLAEIAEYMQDEELTTALTFIAKVIIKPDIPMNVATIEIVRLQAIAAKMSFKATWMTNVDKNDRAKKNIYYTAAESINDLVSALKYITR</sequence>
<proteinExistence type="predicted"/>
<evidence type="ECO:0000313" key="1">
    <source>
        <dbReference type="EMBL" id="CAB4164888.1"/>
    </source>
</evidence>
<dbReference type="EMBL" id="LR796766">
    <property type="protein sequence ID" value="CAB4164888.1"/>
    <property type="molecule type" value="Genomic_DNA"/>
</dbReference>
<gene>
    <name evidence="1" type="ORF">UFOVP828_171</name>
</gene>
<organism evidence="1">
    <name type="scientific">uncultured Caudovirales phage</name>
    <dbReference type="NCBI Taxonomy" id="2100421"/>
    <lineage>
        <taxon>Viruses</taxon>
        <taxon>Duplodnaviria</taxon>
        <taxon>Heunggongvirae</taxon>
        <taxon>Uroviricota</taxon>
        <taxon>Caudoviricetes</taxon>
        <taxon>Peduoviridae</taxon>
        <taxon>Maltschvirus</taxon>
        <taxon>Maltschvirus maltsch</taxon>
    </lineage>
</organism>
<reference evidence="1" key="1">
    <citation type="submission" date="2020-04" db="EMBL/GenBank/DDBJ databases">
        <authorList>
            <person name="Chiriac C."/>
            <person name="Salcher M."/>
            <person name="Ghai R."/>
            <person name="Kavagutti S V."/>
        </authorList>
    </citation>
    <scope>NUCLEOTIDE SEQUENCE</scope>
</reference>
<name>A0A6J5P6M5_9CAUD</name>
<accession>A0A6J5P6M5</accession>